<evidence type="ECO:0000313" key="1">
    <source>
        <dbReference type="EMBL" id="KAK4029390.1"/>
    </source>
</evidence>
<reference evidence="1 2" key="1">
    <citation type="journal article" date="2023" name="Nucleic Acids Res.">
        <title>The hologenome of Daphnia magna reveals possible DNA methylation and microbiome-mediated evolution of the host genome.</title>
        <authorList>
            <person name="Chaturvedi A."/>
            <person name="Li X."/>
            <person name="Dhandapani V."/>
            <person name="Marshall H."/>
            <person name="Kissane S."/>
            <person name="Cuenca-Cambronero M."/>
            <person name="Asole G."/>
            <person name="Calvet F."/>
            <person name="Ruiz-Romero M."/>
            <person name="Marangio P."/>
            <person name="Guigo R."/>
            <person name="Rago D."/>
            <person name="Mirbahai L."/>
            <person name="Eastwood N."/>
            <person name="Colbourne J.K."/>
            <person name="Zhou J."/>
            <person name="Mallon E."/>
            <person name="Orsini L."/>
        </authorList>
    </citation>
    <scope>NUCLEOTIDE SEQUENCE [LARGE SCALE GENOMIC DNA]</scope>
    <source>
        <strain evidence="1">LRV0_1</strain>
    </source>
</reference>
<protein>
    <submittedName>
        <fullName evidence="1">Uncharacterized protein</fullName>
    </submittedName>
</protein>
<evidence type="ECO:0000313" key="2">
    <source>
        <dbReference type="Proteomes" id="UP001234178"/>
    </source>
</evidence>
<proteinExistence type="predicted"/>
<dbReference type="Proteomes" id="UP001234178">
    <property type="component" value="Unassembled WGS sequence"/>
</dbReference>
<accession>A0ABR0AW74</accession>
<dbReference type="EMBL" id="JAOYFB010000039">
    <property type="protein sequence ID" value="KAK4029390.1"/>
    <property type="molecule type" value="Genomic_DNA"/>
</dbReference>
<name>A0ABR0AW74_9CRUS</name>
<keyword evidence="2" id="KW-1185">Reference proteome</keyword>
<comment type="caution">
    <text evidence="1">The sequence shown here is derived from an EMBL/GenBank/DDBJ whole genome shotgun (WGS) entry which is preliminary data.</text>
</comment>
<sequence>MQNSVASGWSKLAVAHSPNVHRAAAPIRLRQYAGDESADLVTTCWYRRPKKDDKRRMGNHTLCAFH</sequence>
<organism evidence="1 2">
    <name type="scientific">Daphnia magna</name>
    <dbReference type="NCBI Taxonomy" id="35525"/>
    <lineage>
        <taxon>Eukaryota</taxon>
        <taxon>Metazoa</taxon>
        <taxon>Ecdysozoa</taxon>
        <taxon>Arthropoda</taxon>
        <taxon>Crustacea</taxon>
        <taxon>Branchiopoda</taxon>
        <taxon>Diplostraca</taxon>
        <taxon>Cladocera</taxon>
        <taxon>Anomopoda</taxon>
        <taxon>Daphniidae</taxon>
        <taxon>Daphnia</taxon>
    </lineage>
</organism>
<gene>
    <name evidence="1" type="ORF">OUZ56_022385</name>
</gene>